<feature type="compositionally biased region" description="Polar residues" evidence="1">
    <location>
        <begin position="526"/>
        <end position="535"/>
    </location>
</feature>
<reference evidence="3 4" key="1">
    <citation type="journal article" date="2017" name="Mol. Biol. Evol.">
        <title>The 4-celled Tetrabaena socialis nuclear genome reveals the essential components for genetic control of cell number at the origin of multicellularity in the volvocine lineage.</title>
        <authorList>
            <person name="Featherston J."/>
            <person name="Arakaki Y."/>
            <person name="Hanschen E.R."/>
            <person name="Ferris P.J."/>
            <person name="Michod R.E."/>
            <person name="Olson B.J.S.C."/>
            <person name="Nozaki H."/>
            <person name="Durand P.M."/>
        </authorList>
    </citation>
    <scope>NUCLEOTIDE SEQUENCE [LARGE SCALE GENOMIC DNA]</scope>
    <source>
        <strain evidence="3 4">NIES-571</strain>
    </source>
</reference>
<gene>
    <name evidence="3" type="ORF">TSOC_000020</name>
</gene>
<feature type="region of interest" description="Disordered" evidence="1">
    <location>
        <begin position="366"/>
        <end position="392"/>
    </location>
</feature>
<comment type="caution">
    <text evidence="3">The sequence shown here is derived from an EMBL/GenBank/DDBJ whole genome shotgun (WGS) entry which is preliminary data.</text>
</comment>
<evidence type="ECO:0000313" key="3">
    <source>
        <dbReference type="EMBL" id="PNH13015.1"/>
    </source>
</evidence>
<organism evidence="3 4">
    <name type="scientific">Tetrabaena socialis</name>
    <dbReference type="NCBI Taxonomy" id="47790"/>
    <lineage>
        <taxon>Eukaryota</taxon>
        <taxon>Viridiplantae</taxon>
        <taxon>Chlorophyta</taxon>
        <taxon>core chlorophytes</taxon>
        <taxon>Chlorophyceae</taxon>
        <taxon>CS clade</taxon>
        <taxon>Chlamydomonadales</taxon>
        <taxon>Tetrabaenaceae</taxon>
        <taxon>Tetrabaena</taxon>
    </lineage>
</organism>
<keyword evidence="2" id="KW-0732">Signal</keyword>
<feature type="region of interest" description="Disordered" evidence="1">
    <location>
        <begin position="470"/>
        <end position="592"/>
    </location>
</feature>
<keyword evidence="4" id="KW-1185">Reference proteome</keyword>
<evidence type="ECO:0000313" key="4">
    <source>
        <dbReference type="Proteomes" id="UP000236333"/>
    </source>
</evidence>
<proteinExistence type="predicted"/>
<dbReference type="AlphaFoldDB" id="A0A2J8AKI1"/>
<accession>A0A2J8AKI1</accession>
<feature type="compositionally biased region" description="Basic and acidic residues" evidence="1">
    <location>
        <begin position="576"/>
        <end position="592"/>
    </location>
</feature>
<feature type="compositionally biased region" description="Low complexity" evidence="1">
    <location>
        <begin position="488"/>
        <end position="508"/>
    </location>
</feature>
<dbReference type="EMBL" id="PGGS01000001">
    <property type="protein sequence ID" value="PNH13015.1"/>
    <property type="molecule type" value="Genomic_DNA"/>
</dbReference>
<feature type="compositionally biased region" description="Gly residues" evidence="1">
    <location>
        <begin position="440"/>
        <end position="453"/>
    </location>
</feature>
<feature type="compositionally biased region" description="Low complexity" evidence="1">
    <location>
        <begin position="470"/>
        <end position="480"/>
    </location>
</feature>
<name>A0A2J8AKI1_9CHLO</name>
<sequence>MALLARGGSFLVLMLAVFLAGDGAQGRRLVEQSSAQSTPLLQTPEAEVNAARTLLTSLLGAQASSNASLLATLMPTGVDPCSPATLAADDAQAVALGGSCGPQPSDGGGLDSGVLSGFASLMGLAALVLLVRRVRDCMTAQRRREAQRAAGTAADGGPTLGGGGGAGAGSGGGSGIRGGSGYSSHGPPGPWRPRPRRSRHQHSHRRRLGPGGASAVPLYVVEFGPGEEVVWSVESAGPAAQGARQGAAQQQRDQAREDGTVVVVVVDVPPAAAASEREDGGAMGAAGVGGAGATGGAGVAEVAAAAAAAAFLSDGSPDSEALPLQHTAHPPDAVILQPDGWEVCLGCRLWYGPPYDAGVPFPAAVPTANHPSPSDDDALDGGRRSDGGNGMATTMATTAARRLQDGGGFLQRVRRSLEGRLHGRLSEDEASREQAPNTMAGGGGRGDGSGGSGSAAAAAMAAAAGMRAPEAGAGSAYPSGGRAGSGGLSRISSSGSVAGSSNGSSSGAHCPPEAGSATALGPFSGFASSSGQEQWQRLDRHEAAPAGDATAPVPAPAASGAPAAGQSEPADLAAPDDAHGDGPSDATRSARE</sequence>
<protein>
    <submittedName>
        <fullName evidence="3">Uncharacterized protein</fullName>
    </submittedName>
</protein>
<dbReference type="Proteomes" id="UP000236333">
    <property type="component" value="Unassembled WGS sequence"/>
</dbReference>
<feature type="signal peptide" evidence="2">
    <location>
        <begin position="1"/>
        <end position="26"/>
    </location>
</feature>
<feature type="region of interest" description="Disordered" evidence="1">
    <location>
        <begin position="147"/>
        <end position="211"/>
    </location>
</feature>
<evidence type="ECO:0000256" key="1">
    <source>
        <dbReference type="SAM" id="MobiDB-lite"/>
    </source>
</evidence>
<feature type="compositionally biased region" description="Basic and acidic residues" evidence="1">
    <location>
        <begin position="421"/>
        <end position="432"/>
    </location>
</feature>
<feature type="compositionally biased region" description="Low complexity" evidence="1">
    <location>
        <begin position="148"/>
        <end position="157"/>
    </location>
</feature>
<evidence type="ECO:0000256" key="2">
    <source>
        <dbReference type="SAM" id="SignalP"/>
    </source>
</evidence>
<feature type="region of interest" description="Disordered" evidence="1">
    <location>
        <begin position="421"/>
        <end position="454"/>
    </location>
</feature>
<feature type="chain" id="PRO_5014400465" evidence="2">
    <location>
        <begin position="27"/>
        <end position="592"/>
    </location>
</feature>
<feature type="compositionally biased region" description="Gly residues" evidence="1">
    <location>
        <begin position="158"/>
        <end position="181"/>
    </location>
</feature>
<feature type="compositionally biased region" description="Low complexity" evidence="1">
    <location>
        <begin position="544"/>
        <end position="570"/>
    </location>
</feature>
<feature type="compositionally biased region" description="Basic residues" evidence="1">
    <location>
        <begin position="193"/>
        <end position="208"/>
    </location>
</feature>